<feature type="domain" description="ABC transmembrane type-1" evidence="8">
    <location>
        <begin position="82"/>
        <end position="286"/>
    </location>
</feature>
<keyword evidence="5 7" id="KW-1133">Transmembrane helix</keyword>
<evidence type="ECO:0000256" key="4">
    <source>
        <dbReference type="ARBA" id="ARBA00022692"/>
    </source>
</evidence>
<dbReference type="PROSITE" id="PS50928">
    <property type="entry name" value="ABC_TM1"/>
    <property type="match status" value="1"/>
</dbReference>
<comment type="subcellular location">
    <subcellularLocation>
        <location evidence="1 7">Cell membrane</location>
        <topology evidence="1 7">Multi-pass membrane protein</topology>
    </subcellularLocation>
</comment>
<keyword evidence="6 7" id="KW-0472">Membrane</keyword>
<keyword evidence="3" id="KW-1003">Cell membrane</keyword>
<dbReference type="EMBL" id="BAABAE010000001">
    <property type="protein sequence ID" value="GAA3731248.1"/>
    <property type="molecule type" value="Genomic_DNA"/>
</dbReference>
<evidence type="ECO:0000313" key="9">
    <source>
        <dbReference type="EMBL" id="GAA3731248.1"/>
    </source>
</evidence>
<accession>A0ABP7F4A5</accession>
<evidence type="ECO:0000256" key="1">
    <source>
        <dbReference type="ARBA" id="ARBA00004651"/>
    </source>
</evidence>
<evidence type="ECO:0000313" key="10">
    <source>
        <dbReference type="Proteomes" id="UP001501004"/>
    </source>
</evidence>
<sequence>MLTVVVSAVTFTLIYSDGERIARLILGPDADQAAVVQRAQELGLNEPLIVQFFVWFGNLLHGDLGRSLSDHRPVIETLLSRVPVTLALVGFTLLVTLVFAVVIGLYSAYKGGWVDSGLRTFGVFGFATPHFLIAIGLVVLFALNLKLLPATGYIPPTRSLGGWMLSLVLPVTALAVGTIASASQQVRGAVMDVMKQDYIRTLRSRGIPLSAVYLRHALKNASAPGLTTLGMQFVGLLGGAVVIEQVFALPGIGSLVIASALKSDIPVIMGTVLFLVVVVVIVNIVVDLAIAWANPKSRA</sequence>
<keyword evidence="2 7" id="KW-0813">Transport</keyword>
<proteinExistence type="inferred from homology"/>
<reference evidence="10" key="1">
    <citation type="journal article" date="2019" name="Int. J. Syst. Evol. Microbiol.">
        <title>The Global Catalogue of Microorganisms (GCM) 10K type strain sequencing project: providing services to taxonomists for standard genome sequencing and annotation.</title>
        <authorList>
            <consortium name="The Broad Institute Genomics Platform"/>
            <consortium name="The Broad Institute Genome Sequencing Center for Infectious Disease"/>
            <person name="Wu L."/>
            <person name="Ma J."/>
        </authorList>
    </citation>
    <scope>NUCLEOTIDE SEQUENCE [LARGE SCALE GENOMIC DNA]</scope>
    <source>
        <strain evidence="10">JCM 16949</strain>
    </source>
</reference>
<feature type="transmembrane region" description="Helical" evidence="7">
    <location>
        <begin position="267"/>
        <end position="293"/>
    </location>
</feature>
<evidence type="ECO:0000256" key="7">
    <source>
        <dbReference type="RuleBase" id="RU363032"/>
    </source>
</evidence>
<feature type="transmembrane region" description="Helical" evidence="7">
    <location>
        <begin position="163"/>
        <end position="182"/>
    </location>
</feature>
<organism evidence="9 10">
    <name type="scientific">Leifsonella bigeumensis</name>
    <dbReference type="NCBI Taxonomy" id="433643"/>
    <lineage>
        <taxon>Bacteria</taxon>
        <taxon>Bacillati</taxon>
        <taxon>Actinomycetota</taxon>
        <taxon>Actinomycetes</taxon>
        <taxon>Micrococcales</taxon>
        <taxon>Microbacteriaceae</taxon>
        <taxon>Leifsonella</taxon>
    </lineage>
</organism>
<dbReference type="InterPro" id="IPR035906">
    <property type="entry name" value="MetI-like_sf"/>
</dbReference>
<dbReference type="InterPro" id="IPR045621">
    <property type="entry name" value="BPD_transp_1_N"/>
</dbReference>
<protein>
    <submittedName>
        <fullName evidence="9">ABC transporter permease</fullName>
    </submittedName>
</protein>
<comment type="similarity">
    <text evidence="7">Belongs to the binding-protein-dependent transport system permease family.</text>
</comment>
<dbReference type="Proteomes" id="UP001501004">
    <property type="component" value="Unassembled WGS sequence"/>
</dbReference>
<dbReference type="CDD" id="cd06261">
    <property type="entry name" value="TM_PBP2"/>
    <property type="match status" value="1"/>
</dbReference>
<keyword evidence="10" id="KW-1185">Reference proteome</keyword>
<evidence type="ECO:0000259" key="8">
    <source>
        <dbReference type="PROSITE" id="PS50928"/>
    </source>
</evidence>
<comment type="caution">
    <text evidence="9">The sequence shown here is derived from an EMBL/GenBank/DDBJ whole genome shotgun (WGS) entry which is preliminary data.</text>
</comment>
<dbReference type="Pfam" id="PF00528">
    <property type="entry name" value="BPD_transp_1"/>
    <property type="match status" value="1"/>
</dbReference>
<evidence type="ECO:0000256" key="2">
    <source>
        <dbReference type="ARBA" id="ARBA00022448"/>
    </source>
</evidence>
<feature type="transmembrane region" description="Helical" evidence="7">
    <location>
        <begin position="233"/>
        <end position="261"/>
    </location>
</feature>
<dbReference type="Pfam" id="PF19300">
    <property type="entry name" value="BPD_transp_1_N"/>
    <property type="match status" value="1"/>
</dbReference>
<gene>
    <name evidence="9" type="ORF">GCM10022239_04820</name>
</gene>
<evidence type="ECO:0000256" key="3">
    <source>
        <dbReference type="ARBA" id="ARBA00022475"/>
    </source>
</evidence>
<dbReference type="PANTHER" id="PTHR43163:SF6">
    <property type="entry name" value="DIPEPTIDE TRANSPORT SYSTEM PERMEASE PROTEIN DPPB-RELATED"/>
    <property type="match status" value="1"/>
</dbReference>
<dbReference type="PANTHER" id="PTHR43163">
    <property type="entry name" value="DIPEPTIDE TRANSPORT SYSTEM PERMEASE PROTEIN DPPB-RELATED"/>
    <property type="match status" value="1"/>
</dbReference>
<dbReference type="SUPFAM" id="SSF161098">
    <property type="entry name" value="MetI-like"/>
    <property type="match status" value="1"/>
</dbReference>
<dbReference type="InterPro" id="IPR000515">
    <property type="entry name" value="MetI-like"/>
</dbReference>
<feature type="transmembrane region" description="Helical" evidence="7">
    <location>
        <begin position="86"/>
        <end position="109"/>
    </location>
</feature>
<keyword evidence="4 7" id="KW-0812">Transmembrane</keyword>
<dbReference type="Gene3D" id="1.10.3720.10">
    <property type="entry name" value="MetI-like"/>
    <property type="match status" value="1"/>
</dbReference>
<evidence type="ECO:0000256" key="5">
    <source>
        <dbReference type="ARBA" id="ARBA00022989"/>
    </source>
</evidence>
<name>A0ABP7F4A5_9MICO</name>
<evidence type="ECO:0000256" key="6">
    <source>
        <dbReference type="ARBA" id="ARBA00023136"/>
    </source>
</evidence>
<feature type="transmembrane region" description="Helical" evidence="7">
    <location>
        <begin position="121"/>
        <end position="143"/>
    </location>
</feature>